<protein>
    <submittedName>
        <fullName evidence="1">Uncharacterized protein</fullName>
    </submittedName>
</protein>
<gene>
    <name evidence="1" type="ORF">K458DRAFT_7378</name>
</gene>
<dbReference type="Proteomes" id="UP000799291">
    <property type="component" value="Unassembled WGS sequence"/>
</dbReference>
<reference evidence="1" key="1">
    <citation type="journal article" date="2020" name="Stud. Mycol.">
        <title>101 Dothideomycetes genomes: a test case for predicting lifestyles and emergence of pathogens.</title>
        <authorList>
            <person name="Haridas S."/>
            <person name="Albert R."/>
            <person name="Binder M."/>
            <person name="Bloem J."/>
            <person name="Labutti K."/>
            <person name="Salamov A."/>
            <person name="Andreopoulos B."/>
            <person name="Baker S."/>
            <person name="Barry K."/>
            <person name="Bills G."/>
            <person name="Bluhm B."/>
            <person name="Cannon C."/>
            <person name="Castanera R."/>
            <person name="Culley D."/>
            <person name="Daum C."/>
            <person name="Ezra D."/>
            <person name="Gonzalez J."/>
            <person name="Henrissat B."/>
            <person name="Kuo A."/>
            <person name="Liang C."/>
            <person name="Lipzen A."/>
            <person name="Lutzoni F."/>
            <person name="Magnuson J."/>
            <person name="Mondo S."/>
            <person name="Nolan M."/>
            <person name="Ohm R."/>
            <person name="Pangilinan J."/>
            <person name="Park H.-J."/>
            <person name="Ramirez L."/>
            <person name="Alfaro M."/>
            <person name="Sun H."/>
            <person name="Tritt A."/>
            <person name="Yoshinaga Y."/>
            <person name="Zwiers L.-H."/>
            <person name="Turgeon B."/>
            <person name="Goodwin S."/>
            <person name="Spatafora J."/>
            <person name="Crous P."/>
            <person name="Grigoriev I."/>
        </authorList>
    </citation>
    <scope>NUCLEOTIDE SEQUENCE</scope>
    <source>
        <strain evidence="1">CBS 122367</strain>
    </source>
</reference>
<dbReference type="AlphaFoldDB" id="A0A6G1JP14"/>
<evidence type="ECO:0000313" key="2">
    <source>
        <dbReference type="Proteomes" id="UP000799291"/>
    </source>
</evidence>
<organism evidence="1 2">
    <name type="scientific">Lentithecium fluviatile CBS 122367</name>
    <dbReference type="NCBI Taxonomy" id="1168545"/>
    <lineage>
        <taxon>Eukaryota</taxon>
        <taxon>Fungi</taxon>
        <taxon>Dikarya</taxon>
        <taxon>Ascomycota</taxon>
        <taxon>Pezizomycotina</taxon>
        <taxon>Dothideomycetes</taxon>
        <taxon>Pleosporomycetidae</taxon>
        <taxon>Pleosporales</taxon>
        <taxon>Massarineae</taxon>
        <taxon>Lentitheciaceae</taxon>
        <taxon>Lentithecium</taxon>
    </lineage>
</organism>
<proteinExistence type="predicted"/>
<keyword evidence="2" id="KW-1185">Reference proteome</keyword>
<evidence type="ECO:0000313" key="1">
    <source>
        <dbReference type="EMBL" id="KAF2691903.1"/>
    </source>
</evidence>
<dbReference type="EMBL" id="MU005569">
    <property type="protein sequence ID" value="KAF2691903.1"/>
    <property type="molecule type" value="Genomic_DNA"/>
</dbReference>
<sequence length="159" mass="18294">MIGSAVPYHINNFELEHCRLARSESALLRMSYFGCDLERNRSAALRYSQDVETWIFPKEVLHPCLGYEEGPSICIGVVVRKAADWQAVPQSLHVDYRTITDLLDNPPNSGCNFSIFLSHHGLPNDGWWIKFTLPRFSDHTTLYTVSLITRFNRRRNHSA</sequence>
<accession>A0A6G1JP14</accession>
<name>A0A6G1JP14_9PLEO</name>